<gene>
    <name evidence="2" type="ORF">VZT92_010678</name>
</gene>
<sequence>MSAEKPMERTYQRTCTDSNRSVQTPAPVSPTPGLSGVEHPGDGLGQLAFQGQLVVGMTPPDLSSHLSPDDAVPRGRYQPTAFHNVNQQQVSGTLLYYPKKAIDDVSSTMCDERSISG</sequence>
<feature type="compositionally biased region" description="Polar residues" evidence="1">
    <location>
        <begin position="12"/>
        <end position="26"/>
    </location>
</feature>
<feature type="region of interest" description="Disordered" evidence="1">
    <location>
        <begin position="1"/>
        <end position="43"/>
    </location>
</feature>
<name>A0AAW1FAK7_ZOAVI</name>
<comment type="caution">
    <text evidence="2">The sequence shown here is derived from an EMBL/GenBank/DDBJ whole genome shotgun (WGS) entry which is preliminary data.</text>
</comment>
<dbReference type="AlphaFoldDB" id="A0AAW1FAK7"/>
<dbReference type="Proteomes" id="UP001488805">
    <property type="component" value="Unassembled WGS sequence"/>
</dbReference>
<keyword evidence="3" id="KW-1185">Reference proteome</keyword>
<accession>A0AAW1FAK7</accession>
<dbReference type="EMBL" id="JBCEZU010000089">
    <property type="protein sequence ID" value="KAK9531240.1"/>
    <property type="molecule type" value="Genomic_DNA"/>
</dbReference>
<reference evidence="2 3" key="1">
    <citation type="journal article" date="2024" name="Genome Biol. Evol.">
        <title>Chromosome-level genome assembly of the viviparous eelpout Zoarces viviparus.</title>
        <authorList>
            <person name="Fuhrmann N."/>
            <person name="Brasseur M.V."/>
            <person name="Bakowski C.E."/>
            <person name="Podsiadlowski L."/>
            <person name="Prost S."/>
            <person name="Krehenwinkel H."/>
            <person name="Mayer C."/>
        </authorList>
    </citation>
    <scope>NUCLEOTIDE SEQUENCE [LARGE SCALE GENOMIC DNA]</scope>
    <source>
        <strain evidence="2">NO-MEL_2022_Ind0_liver</strain>
    </source>
</reference>
<evidence type="ECO:0000313" key="2">
    <source>
        <dbReference type="EMBL" id="KAK9531240.1"/>
    </source>
</evidence>
<evidence type="ECO:0000256" key="1">
    <source>
        <dbReference type="SAM" id="MobiDB-lite"/>
    </source>
</evidence>
<proteinExistence type="predicted"/>
<evidence type="ECO:0000313" key="3">
    <source>
        <dbReference type="Proteomes" id="UP001488805"/>
    </source>
</evidence>
<organism evidence="2 3">
    <name type="scientific">Zoarces viviparus</name>
    <name type="common">Viviparous eelpout</name>
    <name type="synonym">Blennius viviparus</name>
    <dbReference type="NCBI Taxonomy" id="48416"/>
    <lineage>
        <taxon>Eukaryota</taxon>
        <taxon>Metazoa</taxon>
        <taxon>Chordata</taxon>
        <taxon>Craniata</taxon>
        <taxon>Vertebrata</taxon>
        <taxon>Euteleostomi</taxon>
        <taxon>Actinopterygii</taxon>
        <taxon>Neopterygii</taxon>
        <taxon>Teleostei</taxon>
        <taxon>Neoteleostei</taxon>
        <taxon>Acanthomorphata</taxon>
        <taxon>Eupercaria</taxon>
        <taxon>Perciformes</taxon>
        <taxon>Cottioidei</taxon>
        <taxon>Zoarcales</taxon>
        <taxon>Zoarcidae</taxon>
        <taxon>Zoarcinae</taxon>
        <taxon>Zoarces</taxon>
    </lineage>
</organism>
<protein>
    <submittedName>
        <fullName evidence="2">Uncharacterized protein</fullName>
    </submittedName>
</protein>
<feature type="compositionally biased region" description="Basic and acidic residues" evidence="1">
    <location>
        <begin position="1"/>
        <end position="11"/>
    </location>
</feature>